<feature type="transmembrane region" description="Helical" evidence="1">
    <location>
        <begin position="302"/>
        <end position="321"/>
    </location>
</feature>
<feature type="transmembrane region" description="Helical" evidence="1">
    <location>
        <begin position="91"/>
        <end position="113"/>
    </location>
</feature>
<dbReference type="OMA" id="KPERSMI"/>
<dbReference type="Pfam" id="PF04578">
    <property type="entry name" value="DUF594"/>
    <property type="match status" value="1"/>
</dbReference>
<dbReference type="InterPro" id="IPR025315">
    <property type="entry name" value="DUF4220"/>
</dbReference>
<evidence type="ECO:0000259" key="2">
    <source>
        <dbReference type="Pfam" id="PF13968"/>
    </source>
</evidence>
<name>A0A059D5L5_EUCGR</name>
<keyword evidence="1" id="KW-1133">Transmembrane helix</keyword>
<evidence type="ECO:0000313" key="3">
    <source>
        <dbReference type="EMBL" id="KCW86008.1"/>
    </source>
</evidence>
<feature type="transmembrane region" description="Helical" evidence="1">
    <location>
        <begin position="271"/>
        <end position="290"/>
    </location>
</feature>
<evidence type="ECO:0000256" key="1">
    <source>
        <dbReference type="SAM" id="Phobius"/>
    </source>
</evidence>
<protein>
    <recommendedName>
        <fullName evidence="2">DUF4220 domain-containing protein</fullName>
    </recommendedName>
</protein>
<keyword evidence="1" id="KW-0812">Transmembrane</keyword>
<dbReference type="EMBL" id="KK198754">
    <property type="protein sequence ID" value="KCW86008.1"/>
    <property type="molecule type" value="Genomic_DNA"/>
</dbReference>
<dbReference type="Gramene" id="KCW86008">
    <property type="protein sequence ID" value="KCW86008"/>
    <property type="gene ID" value="EUGRSUZ_B02714"/>
</dbReference>
<keyword evidence="1" id="KW-0472">Membrane</keyword>
<feature type="transmembrane region" description="Helical" evidence="1">
    <location>
        <begin position="50"/>
        <end position="70"/>
    </location>
</feature>
<dbReference type="InParanoid" id="A0A059D5L5"/>
<dbReference type="InterPro" id="IPR007658">
    <property type="entry name" value="DUF594"/>
</dbReference>
<accession>A0A059D5L5</accession>
<dbReference type="AlphaFoldDB" id="A0A059D5L5"/>
<dbReference type="PANTHER" id="PTHR31325">
    <property type="entry name" value="OS01G0798800 PROTEIN-RELATED"/>
    <property type="match status" value="1"/>
</dbReference>
<proteinExistence type="predicted"/>
<organism evidence="3">
    <name type="scientific">Eucalyptus grandis</name>
    <name type="common">Flooded gum</name>
    <dbReference type="NCBI Taxonomy" id="71139"/>
    <lineage>
        <taxon>Eukaryota</taxon>
        <taxon>Viridiplantae</taxon>
        <taxon>Streptophyta</taxon>
        <taxon>Embryophyta</taxon>
        <taxon>Tracheophyta</taxon>
        <taxon>Spermatophyta</taxon>
        <taxon>Magnoliopsida</taxon>
        <taxon>eudicotyledons</taxon>
        <taxon>Gunneridae</taxon>
        <taxon>Pentapetalae</taxon>
        <taxon>rosids</taxon>
        <taxon>malvids</taxon>
        <taxon>Myrtales</taxon>
        <taxon>Myrtaceae</taxon>
        <taxon>Myrtoideae</taxon>
        <taxon>Eucalypteae</taxon>
        <taxon>Eucalyptus</taxon>
    </lineage>
</organism>
<dbReference type="STRING" id="71139.A0A059D5L5"/>
<feature type="transmembrane region" description="Helical" evidence="1">
    <location>
        <begin position="333"/>
        <end position="354"/>
    </location>
</feature>
<sequence length="723" mass="83161">MRFSLLLRDTRELWKEWELRLLILLSLLVQLSLATQGSRRKSISKWSNQFLVWTTYLLAESVAIVTLGVLSNRLANVKEMKGTFDPKSQITAFWASFLLIHLGGPDTITAFALADNELWLRQLARLCVQVGLACYIYYMALSGSTLSMIAKGIILVGFIKYAEKTLCLYLASKDRFRDSLRSLPNFGPIYPRQMEQYLLRKEEGYQVEVDEVMEFSAAEDLSVSGQASDKKTLLKAYELFKIFKLLFVGLILNSGDLAASKRVFMDQYMDSVNAFGIVEIELGFMYDLLYTKALLLNRAWGIIRWVIGLSVPCAVLLLFSLQDKKDYPKVDICITFLLVSVTILLEIYSLLLVISSDWVDRWQLQKPERSMISSAITSLRFFPNKRWSNSVAQFSLLKFSIRKGSRIVPKYQLLTKFDMKVEKHFYIGQKEFKNNVKEWIFHHMKETVRDLESTSRSKSMLESIKLRASDILKRSNYKELDWSTEKEFDQSILIWHIATELCYYKDRGMKLGENSEDLVSSKMSKLVSRYMLYLLVFHPSMLPTGIGVQQYEDTLVDAQTFLEEKQAVLPKKEGRISSVIKFPQKLFKNEAHDHTGDYGCNNAHKSRQSRDLCEVCQLLLKVRTPRHLPTWKMRGNKSMSVLFDACFLAHRLTDVPRKWDMIGQVWASMLMSAACQSKGYEHCESLSRGGELLSHVWLLMAHVGIALPEQTPGARRITGLIMN</sequence>
<gene>
    <name evidence="3" type="ORF">EUGRSUZ_B02714</name>
</gene>
<feature type="domain" description="DUF4220" evidence="2">
    <location>
        <begin position="53"/>
        <end position="398"/>
    </location>
</feature>
<dbReference type="Pfam" id="PF13968">
    <property type="entry name" value="DUF4220"/>
    <property type="match status" value="1"/>
</dbReference>
<reference evidence="3" key="1">
    <citation type="submission" date="2013-07" db="EMBL/GenBank/DDBJ databases">
        <title>The genome of Eucalyptus grandis.</title>
        <authorList>
            <person name="Schmutz J."/>
            <person name="Hayes R."/>
            <person name="Myburg A."/>
            <person name="Tuskan G."/>
            <person name="Grattapaglia D."/>
            <person name="Rokhsar D.S."/>
        </authorList>
    </citation>
    <scope>NUCLEOTIDE SEQUENCE</scope>
    <source>
        <tissue evidence="3">Leaf extractions</tissue>
    </source>
</reference>